<gene>
    <name evidence="2" type="ORF">C7M84_005184</name>
</gene>
<feature type="compositionally biased region" description="Basic and acidic residues" evidence="1">
    <location>
        <begin position="102"/>
        <end position="116"/>
    </location>
</feature>
<dbReference type="AlphaFoldDB" id="A0A3R7PLW5"/>
<feature type="region of interest" description="Disordered" evidence="1">
    <location>
        <begin position="82"/>
        <end position="130"/>
    </location>
</feature>
<evidence type="ECO:0000313" key="2">
    <source>
        <dbReference type="EMBL" id="ROT76230.1"/>
    </source>
</evidence>
<sequence length="331" mass="37352">METGGVVAETDHHVDREGTGHALLVQRMTRRNPKRSLQGGTRRMNQVRIKRRRKKLMAMFQPRKSLQLQNPPNRSLLHLSKRLQSNRKNQRFLQRRSVVRGTETEGKEDTQETERVEDQEEDHQRKRKIGGAEALPESVLLVLANTHQLCANDHPVLANDQLVHARDRLVRGKGQPVLARDLLVSVSVRLVHTKGHHHLGPKYGGEHALQAQIQSLPVLDHAVVLLQETKKMILRYIAKKTPFSKSDSTDQIETHQVQKMRDKPVTSLVTIEELGLHGVDHPHVIRGLPHHPGVEEDHPLLDIVVGHPVLVDIHQAQDFIGGPQVLVVGGL</sequence>
<comment type="caution">
    <text evidence="2">The sequence shown here is derived from an EMBL/GenBank/DDBJ whole genome shotgun (WGS) entry which is preliminary data.</text>
</comment>
<evidence type="ECO:0000256" key="1">
    <source>
        <dbReference type="SAM" id="MobiDB-lite"/>
    </source>
</evidence>
<evidence type="ECO:0000313" key="3">
    <source>
        <dbReference type="Proteomes" id="UP000283509"/>
    </source>
</evidence>
<accession>A0A3R7PLW5</accession>
<proteinExistence type="predicted"/>
<dbReference type="EMBL" id="QCYY01001678">
    <property type="protein sequence ID" value="ROT76230.1"/>
    <property type="molecule type" value="Genomic_DNA"/>
</dbReference>
<reference evidence="2 3" key="1">
    <citation type="submission" date="2018-04" db="EMBL/GenBank/DDBJ databases">
        <authorList>
            <person name="Zhang X."/>
            <person name="Yuan J."/>
            <person name="Li F."/>
            <person name="Xiang J."/>
        </authorList>
    </citation>
    <scope>NUCLEOTIDE SEQUENCE [LARGE SCALE GENOMIC DNA]</scope>
    <source>
        <tissue evidence="2">Muscle</tissue>
    </source>
</reference>
<keyword evidence="3" id="KW-1185">Reference proteome</keyword>
<protein>
    <submittedName>
        <fullName evidence="2">Uncharacterized protein</fullName>
    </submittedName>
</protein>
<dbReference type="Proteomes" id="UP000283509">
    <property type="component" value="Unassembled WGS sequence"/>
</dbReference>
<organism evidence="2 3">
    <name type="scientific">Penaeus vannamei</name>
    <name type="common">Whiteleg shrimp</name>
    <name type="synonym">Litopenaeus vannamei</name>
    <dbReference type="NCBI Taxonomy" id="6689"/>
    <lineage>
        <taxon>Eukaryota</taxon>
        <taxon>Metazoa</taxon>
        <taxon>Ecdysozoa</taxon>
        <taxon>Arthropoda</taxon>
        <taxon>Crustacea</taxon>
        <taxon>Multicrustacea</taxon>
        <taxon>Malacostraca</taxon>
        <taxon>Eumalacostraca</taxon>
        <taxon>Eucarida</taxon>
        <taxon>Decapoda</taxon>
        <taxon>Dendrobranchiata</taxon>
        <taxon>Penaeoidea</taxon>
        <taxon>Penaeidae</taxon>
        <taxon>Penaeus</taxon>
    </lineage>
</organism>
<feature type="compositionally biased region" description="Basic residues" evidence="1">
    <location>
        <begin position="82"/>
        <end position="98"/>
    </location>
</feature>
<name>A0A3R7PLW5_PENVA</name>
<reference evidence="2 3" key="2">
    <citation type="submission" date="2019-01" db="EMBL/GenBank/DDBJ databases">
        <title>The decoding of complex shrimp genome reveals the adaptation for benthos swimmer, frequently molting mechanism and breeding impact on genome.</title>
        <authorList>
            <person name="Sun Y."/>
            <person name="Gao Y."/>
            <person name="Yu Y."/>
        </authorList>
    </citation>
    <scope>NUCLEOTIDE SEQUENCE [LARGE SCALE GENOMIC DNA]</scope>
    <source>
        <tissue evidence="2">Muscle</tissue>
    </source>
</reference>